<evidence type="ECO:0000256" key="4">
    <source>
        <dbReference type="ARBA" id="ARBA00023216"/>
    </source>
</evidence>
<dbReference type="PANTHER" id="PTHR10502:SF196">
    <property type="entry name" value="ANNEXIN D4"/>
    <property type="match status" value="1"/>
</dbReference>
<dbReference type="GO" id="GO:0009408">
    <property type="term" value="P:response to heat"/>
    <property type="evidence" value="ECO:0007669"/>
    <property type="project" value="TreeGrafter"/>
</dbReference>
<keyword evidence="4" id="KW-0041">Annexin</keyword>
<dbReference type="Pfam" id="PF00191">
    <property type="entry name" value="Annexin"/>
    <property type="match status" value="3"/>
</dbReference>
<evidence type="ECO:0000256" key="1">
    <source>
        <dbReference type="ARBA" id="ARBA00022723"/>
    </source>
</evidence>
<evidence type="ECO:0000256" key="6">
    <source>
        <dbReference type="PIRSR" id="PIRSR609118-1"/>
    </source>
</evidence>
<dbReference type="InterPro" id="IPR037104">
    <property type="entry name" value="Annexin_sf"/>
</dbReference>
<dbReference type="PRINTS" id="PR01814">
    <property type="entry name" value="ANNEXINPLANT"/>
</dbReference>
<dbReference type="InterPro" id="IPR009118">
    <property type="entry name" value="AnnexinD_plant"/>
</dbReference>
<keyword evidence="2" id="KW-0677">Repeat</keyword>
<reference evidence="7 8" key="1">
    <citation type="submission" date="2021-07" db="EMBL/GenBank/DDBJ databases">
        <title>The Aristolochia fimbriata genome: insights into angiosperm evolution, floral development and chemical biosynthesis.</title>
        <authorList>
            <person name="Jiao Y."/>
        </authorList>
    </citation>
    <scope>NUCLEOTIDE SEQUENCE [LARGE SCALE GENOMIC DNA]</scope>
    <source>
        <strain evidence="7">IBCAS-2021</strain>
        <tissue evidence="7">Leaf</tissue>
    </source>
</reference>
<gene>
    <name evidence="7" type="ORF">H6P81_015032</name>
</gene>
<dbReference type="GO" id="GO:0009409">
    <property type="term" value="P:response to cold"/>
    <property type="evidence" value="ECO:0007669"/>
    <property type="project" value="TreeGrafter"/>
</dbReference>
<evidence type="ECO:0000256" key="2">
    <source>
        <dbReference type="ARBA" id="ARBA00022737"/>
    </source>
</evidence>
<organism evidence="7 8">
    <name type="scientific">Aristolochia fimbriata</name>
    <name type="common">White veined hardy Dutchman's pipe vine</name>
    <dbReference type="NCBI Taxonomy" id="158543"/>
    <lineage>
        <taxon>Eukaryota</taxon>
        <taxon>Viridiplantae</taxon>
        <taxon>Streptophyta</taxon>
        <taxon>Embryophyta</taxon>
        <taxon>Tracheophyta</taxon>
        <taxon>Spermatophyta</taxon>
        <taxon>Magnoliopsida</taxon>
        <taxon>Magnoliidae</taxon>
        <taxon>Piperales</taxon>
        <taxon>Aristolochiaceae</taxon>
        <taxon>Aristolochia</taxon>
    </lineage>
</organism>
<keyword evidence="8" id="KW-1185">Reference proteome</keyword>
<dbReference type="EMBL" id="JAINDJ010000006">
    <property type="protein sequence ID" value="KAG9443692.1"/>
    <property type="molecule type" value="Genomic_DNA"/>
</dbReference>
<dbReference type="AlphaFoldDB" id="A0AAV7E4B3"/>
<comment type="caution">
    <text evidence="7">The sequence shown here is derived from an EMBL/GenBank/DDBJ whole genome shotgun (WGS) entry which is preliminary data.</text>
</comment>
<feature type="binding site" evidence="6">
    <location>
        <position position="249"/>
    </location>
    <ligand>
        <name>Ca(2+)</name>
        <dbReference type="ChEBI" id="CHEBI:29108"/>
        <label>1</label>
    </ligand>
</feature>
<dbReference type="GO" id="GO:0009414">
    <property type="term" value="P:response to water deprivation"/>
    <property type="evidence" value="ECO:0007669"/>
    <property type="project" value="TreeGrafter"/>
</dbReference>
<keyword evidence="3 6" id="KW-0106">Calcium</keyword>
<dbReference type="PROSITE" id="PS51897">
    <property type="entry name" value="ANNEXIN_2"/>
    <property type="match status" value="2"/>
</dbReference>
<dbReference type="Proteomes" id="UP000825729">
    <property type="component" value="Unassembled WGS sequence"/>
</dbReference>
<keyword evidence="1 6" id="KW-0479">Metal-binding</keyword>
<protein>
    <submittedName>
        <fullName evidence="7">Uncharacterized protein</fullName>
    </submittedName>
</protein>
<dbReference type="InterPro" id="IPR018502">
    <property type="entry name" value="Annexin_repeat"/>
</dbReference>
<accession>A0AAV7E4B3</accession>
<keyword evidence="5" id="KW-0111">Calcium/phospholipid-binding</keyword>
<dbReference type="Gene3D" id="1.10.220.10">
    <property type="entry name" value="Annexin"/>
    <property type="match status" value="3"/>
</dbReference>
<proteinExistence type="predicted"/>
<feature type="binding site" evidence="6">
    <location>
        <position position="14"/>
    </location>
    <ligand>
        <name>Ca(2+)</name>
        <dbReference type="ChEBI" id="CHEBI:29108"/>
        <label>1</label>
    </ligand>
</feature>
<dbReference type="GO" id="GO:0001786">
    <property type="term" value="F:phosphatidylserine binding"/>
    <property type="evidence" value="ECO:0007669"/>
    <property type="project" value="TreeGrafter"/>
</dbReference>
<feature type="binding site" evidence="6">
    <location>
        <position position="18"/>
    </location>
    <ligand>
        <name>Ca(2+)</name>
        <dbReference type="ChEBI" id="CHEBI:29108"/>
        <label>1</label>
    </ligand>
</feature>
<evidence type="ECO:0000313" key="7">
    <source>
        <dbReference type="EMBL" id="KAG9443692.1"/>
    </source>
</evidence>
<dbReference type="GO" id="GO:0005544">
    <property type="term" value="F:calcium-dependent phospholipid binding"/>
    <property type="evidence" value="ECO:0007669"/>
    <property type="project" value="UniProtKB-KW"/>
</dbReference>
<feature type="binding site" evidence="6">
    <location>
        <position position="294"/>
    </location>
    <ligand>
        <name>Ca(2+)</name>
        <dbReference type="ChEBI" id="CHEBI:29108"/>
        <label>1</label>
    </ligand>
</feature>
<feature type="binding site" evidence="6">
    <location>
        <position position="16"/>
    </location>
    <ligand>
        <name>Ca(2+)</name>
        <dbReference type="ChEBI" id="CHEBI:29108"/>
        <label>1</label>
    </ligand>
</feature>
<evidence type="ECO:0000256" key="3">
    <source>
        <dbReference type="ARBA" id="ARBA00022837"/>
    </source>
</evidence>
<evidence type="ECO:0000256" key="5">
    <source>
        <dbReference type="ARBA" id="ARBA00023302"/>
    </source>
</evidence>
<dbReference type="FunFam" id="1.10.220.10:FF:000014">
    <property type="entry name" value="annexin D4"/>
    <property type="match status" value="1"/>
</dbReference>
<feature type="binding site" evidence="6">
    <location>
        <position position="291"/>
    </location>
    <ligand>
        <name>Ca(2+)</name>
        <dbReference type="ChEBI" id="CHEBI:29108"/>
        <label>1</label>
    </ligand>
</feature>
<dbReference type="GO" id="GO:0005737">
    <property type="term" value="C:cytoplasm"/>
    <property type="evidence" value="ECO:0007669"/>
    <property type="project" value="TreeGrafter"/>
</dbReference>
<dbReference type="GO" id="GO:0005509">
    <property type="term" value="F:calcium ion binding"/>
    <property type="evidence" value="ECO:0007669"/>
    <property type="project" value="InterPro"/>
</dbReference>
<dbReference type="GO" id="GO:0009651">
    <property type="term" value="P:response to salt stress"/>
    <property type="evidence" value="ECO:0007669"/>
    <property type="project" value="TreeGrafter"/>
</dbReference>
<dbReference type="GO" id="GO:0005886">
    <property type="term" value="C:plasma membrane"/>
    <property type="evidence" value="ECO:0007669"/>
    <property type="project" value="TreeGrafter"/>
</dbReference>
<name>A0AAV7E4B3_ARIFI</name>
<dbReference type="FunFam" id="1.10.220.10:FF:000006">
    <property type="entry name" value="Annexin"/>
    <property type="match status" value="1"/>
</dbReference>
<dbReference type="SMART" id="SM00335">
    <property type="entry name" value="ANX"/>
    <property type="match status" value="3"/>
</dbReference>
<feature type="binding site" evidence="6">
    <location>
        <position position="68"/>
    </location>
    <ligand>
        <name>Ca(2+)</name>
        <dbReference type="ChEBI" id="CHEBI:29108"/>
        <label>1</label>
    </ligand>
</feature>
<evidence type="ECO:0000313" key="8">
    <source>
        <dbReference type="Proteomes" id="UP000825729"/>
    </source>
</evidence>
<dbReference type="PANTHER" id="PTHR10502">
    <property type="entry name" value="ANNEXIN"/>
    <property type="match status" value="1"/>
</dbReference>
<dbReference type="SUPFAM" id="SSF47874">
    <property type="entry name" value="Annexin"/>
    <property type="match status" value="1"/>
</dbReference>
<sequence length="310" mass="34755">MASAQDLEALTKAFSGFGVDESFIVAVSGKWQPEHLTGYRKVGTDFFRDDERSFEKWDVAHIAKLKTEFSRFKKAVVQWAMHPWERDARFANEVVHKGPSLDVLVEVASTRSSEELLGARKAYHSLFHRSLEEDVASHLHGTSRKLFVALVSSYRYEGPWVNPELAISEAKTLGKAIKEPGAILNEEVVRILSTRSKKQLKLTFDQYNEIFGTAIEKDLEGDLVLQATVECLASPATYYSKVLFKALSKEADETAKKALSRVVVTRADVDMKEIKEEFGKLYGISLEAKVAQVTSGNYKDFLLALIARDA</sequence>